<evidence type="ECO:0000256" key="8">
    <source>
        <dbReference type="ARBA" id="ARBA00022989"/>
    </source>
</evidence>
<evidence type="ECO:0000256" key="1">
    <source>
        <dbReference type="ARBA" id="ARBA00004429"/>
    </source>
</evidence>
<name>A0A921E7Y3_9BACT</name>
<dbReference type="EMBL" id="DYXT01000020">
    <property type="protein sequence ID" value="HJE38865.1"/>
    <property type="molecule type" value="Genomic_DNA"/>
</dbReference>
<keyword evidence="10 13" id="KW-0143">Chaperone</keyword>
<dbReference type="CDD" id="cd20070">
    <property type="entry name" value="5TM_YidC_Alb3"/>
    <property type="match status" value="1"/>
</dbReference>
<dbReference type="GO" id="GO:0015031">
    <property type="term" value="P:protein transport"/>
    <property type="evidence" value="ECO:0007669"/>
    <property type="project" value="UniProtKB-KW"/>
</dbReference>
<gene>
    <name evidence="13 17" type="primary">yidC</name>
    <name evidence="17" type="ORF">K8V47_03760</name>
</gene>
<feature type="domain" description="Membrane insertase YidC/Oxa/ALB C-terminal" evidence="15">
    <location>
        <begin position="445"/>
        <end position="646"/>
    </location>
</feature>
<feature type="region of interest" description="Disordered" evidence="14">
    <location>
        <begin position="663"/>
        <end position="702"/>
    </location>
</feature>
<evidence type="ECO:0000256" key="3">
    <source>
        <dbReference type="ARBA" id="ARBA00015325"/>
    </source>
</evidence>
<evidence type="ECO:0000313" key="18">
    <source>
        <dbReference type="Proteomes" id="UP000711407"/>
    </source>
</evidence>
<evidence type="ECO:0000256" key="14">
    <source>
        <dbReference type="SAM" id="MobiDB-lite"/>
    </source>
</evidence>
<feature type="transmembrane region" description="Helical" evidence="13">
    <location>
        <begin position="630"/>
        <end position="649"/>
    </location>
</feature>
<proteinExistence type="inferred from homology"/>
<protein>
    <recommendedName>
        <fullName evidence="3 13">Membrane protein insertase YidC</fullName>
    </recommendedName>
    <alternativeName>
        <fullName evidence="12 13">Foldase YidC</fullName>
    </alternativeName>
    <alternativeName>
        <fullName evidence="13">Membrane protein YidC</fullName>
    </alternativeName>
    <alternativeName>
        <fullName evidence="11 13">membrane integrase YidC</fullName>
    </alternativeName>
</protein>
<sequence length="702" mass="78412">MDKNTLRGLILMAMLIIGFMWLNSPSKEEQERQRQLAEQRAQEGQQASDVAVLALDSISPDEIVNIRATVRQYGSRDTVSDVCSLRGANSSLSVAGDGTISGTVNAAGTQVAVADILGRKLDRVPANVMAAAVKTLKSDIDGISRYQGFAKFLSGDSAVTRLANKDITLEISNKGGSIARATLNEYDSYDSTKVEMMSPGRGGYSFTLTSATRRFVTNEFYFTPVVESDTTVLMKLDFGGGAMFGFRYTLPKEGYLVKMDVVQSGMSSIIPPSVASIDFNWNSMMVRTEAGRVYEERQSGLYYQFAGGDVDNLSESGDDEEELTQRVKWVGFKNQFFSSVIIARTNFTSAELRSVELENNPDFIKTMSMASTLEYSSSAANPASFTFFIGPNSYPLLKDLEKDIVPGEDLNLTKLIPLGWSLFRWINTLIIIPVFTFLGHYISNYGIIILLLTIFIKLILFPITYKSYMSQAKMRVLQPEIKAINEKYPGQENAMKRQQEIMALYSRAGASPFSGCLPMLLQLPILVAMFQFFPSAIELRGEPFLWVKDLSAPDAIVSWSTHIPFISGTFGNHISLFCLLMTVTNIIYTKINMQSQPTGDSMPGMKWMMYLMPVMFLVFFNNYAAGLSYYYFVSLLITIIQTYVFRHVVDEEKVRATMAANAKKPKKKSGFMARLEEAQRKQQAMMREQQRNAGKGGANRRR</sequence>
<feature type="transmembrane region" description="Helical" evidence="13">
    <location>
        <begin position="422"/>
        <end position="439"/>
    </location>
</feature>
<comment type="function">
    <text evidence="13">Required for the insertion and/or proper folding and/or complex formation of integral membrane proteins into the membrane. Involved in integration of membrane proteins that insert both dependently and independently of the Sec translocase complex, as well as at least some lipoproteins. Aids folding of multispanning membrane proteins.</text>
</comment>
<feature type="transmembrane region" description="Helical" evidence="13">
    <location>
        <begin position="563"/>
        <end position="587"/>
    </location>
</feature>
<keyword evidence="5 13" id="KW-1003">Cell membrane</keyword>
<keyword evidence="9 13" id="KW-0472">Membrane</keyword>
<feature type="transmembrane region" description="Helical" evidence="13">
    <location>
        <begin position="445"/>
        <end position="465"/>
    </location>
</feature>
<evidence type="ECO:0000256" key="10">
    <source>
        <dbReference type="ARBA" id="ARBA00023186"/>
    </source>
</evidence>
<evidence type="ECO:0000256" key="13">
    <source>
        <dbReference type="HAMAP-Rule" id="MF_01810"/>
    </source>
</evidence>
<comment type="subunit">
    <text evidence="13">Interacts with the Sec translocase complex via SecD. Specifically interacts with transmembrane segments of nascent integral membrane proteins during membrane integration.</text>
</comment>
<reference evidence="17" key="2">
    <citation type="submission" date="2021-09" db="EMBL/GenBank/DDBJ databases">
        <authorList>
            <person name="Gilroy R."/>
        </authorList>
    </citation>
    <scope>NUCLEOTIDE SEQUENCE</scope>
    <source>
        <strain evidence="17">4100</strain>
    </source>
</reference>
<dbReference type="CDD" id="cd19961">
    <property type="entry name" value="EcYidC-like_peri"/>
    <property type="match status" value="1"/>
</dbReference>
<reference evidence="17" key="1">
    <citation type="journal article" date="2021" name="PeerJ">
        <title>Extensive microbial diversity within the chicken gut microbiome revealed by metagenomics and culture.</title>
        <authorList>
            <person name="Gilroy R."/>
            <person name="Ravi A."/>
            <person name="Getino M."/>
            <person name="Pursley I."/>
            <person name="Horton D.L."/>
            <person name="Alikhan N.F."/>
            <person name="Baker D."/>
            <person name="Gharbi K."/>
            <person name="Hall N."/>
            <person name="Watson M."/>
            <person name="Adriaenssens E.M."/>
            <person name="Foster-Nyarko E."/>
            <person name="Jarju S."/>
            <person name="Secka A."/>
            <person name="Antonio M."/>
            <person name="Oren A."/>
            <person name="Chaudhuri R.R."/>
            <person name="La Ragione R."/>
            <person name="Hildebrand F."/>
            <person name="Pallen M.J."/>
        </authorList>
    </citation>
    <scope>NUCLEOTIDE SEQUENCE</scope>
    <source>
        <strain evidence="17">4100</strain>
    </source>
</reference>
<dbReference type="GO" id="GO:0032977">
    <property type="term" value="F:membrane insertase activity"/>
    <property type="evidence" value="ECO:0007669"/>
    <property type="project" value="InterPro"/>
</dbReference>
<comment type="similarity">
    <text evidence="2 13">Belongs to the OXA1/ALB3/YidC family. Type 1 subfamily.</text>
</comment>
<dbReference type="AlphaFoldDB" id="A0A921E7Y3"/>
<feature type="transmembrane region" description="Helical" evidence="13">
    <location>
        <begin position="6"/>
        <end position="24"/>
    </location>
</feature>
<evidence type="ECO:0000256" key="4">
    <source>
        <dbReference type="ARBA" id="ARBA00022448"/>
    </source>
</evidence>
<keyword evidence="4 13" id="KW-0813">Transport</keyword>
<dbReference type="NCBIfam" id="TIGR03592">
    <property type="entry name" value="yidC_oxa1_cterm"/>
    <property type="match status" value="1"/>
</dbReference>
<dbReference type="InterPro" id="IPR019998">
    <property type="entry name" value="Membr_insert_YidC"/>
</dbReference>
<evidence type="ECO:0000256" key="2">
    <source>
        <dbReference type="ARBA" id="ARBA00010527"/>
    </source>
</evidence>
<evidence type="ECO:0000256" key="9">
    <source>
        <dbReference type="ARBA" id="ARBA00023136"/>
    </source>
</evidence>
<comment type="subcellular location">
    <subcellularLocation>
        <location evidence="1">Cell inner membrane</location>
        <topology evidence="1">Multi-pass membrane protein</topology>
    </subcellularLocation>
    <subcellularLocation>
        <location evidence="13">Cell membrane</location>
        <topology evidence="13">Multi-pass membrane protein</topology>
    </subcellularLocation>
</comment>
<dbReference type="GO" id="GO:0005886">
    <property type="term" value="C:plasma membrane"/>
    <property type="evidence" value="ECO:0007669"/>
    <property type="project" value="UniProtKB-SubCell"/>
</dbReference>
<dbReference type="InterPro" id="IPR047196">
    <property type="entry name" value="YidC_ALB_C"/>
</dbReference>
<dbReference type="InterPro" id="IPR028055">
    <property type="entry name" value="YidC/Oxa/ALB_C"/>
</dbReference>
<dbReference type="PANTHER" id="PTHR12428">
    <property type="entry name" value="OXA1"/>
    <property type="match status" value="1"/>
</dbReference>
<dbReference type="Gene3D" id="2.70.98.90">
    <property type="match status" value="1"/>
</dbReference>
<evidence type="ECO:0000256" key="6">
    <source>
        <dbReference type="ARBA" id="ARBA00022692"/>
    </source>
</evidence>
<evidence type="ECO:0000259" key="16">
    <source>
        <dbReference type="Pfam" id="PF14849"/>
    </source>
</evidence>
<evidence type="ECO:0000256" key="7">
    <source>
        <dbReference type="ARBA" id="ARBA00022927"/>
    </source>
</evidence>
<evidence type="ECO:0000313" key="17">
    <source>
        <dbReference type="EMBL" id="HJE38865.1"/>
    </source>
</evidence>
<dbReference type="InterPro" id="IPR038221">
    <property type="entry name" value="YidC_periplasmic_sf"/>
</dbReference>
<dbReference type="GO" id="GO:0051205">
    <property type="term" value="P:protein insertion into membrane"/>
    <property type="evidence" value="ECO:0007669"/>
    <property type="project" value="TreeGrafter"/>
</dbReference>
<dbReference type="InterPro" id="IPR001708">
    <property type="entry name" value="YidC/ALB3/OXA1/COX18"/>
</dbReference>
<dbReference type="Proteomes" id="UP000711407">
    <property type="component" value="Unassembled WGS sequence"/>
</dbReference>
<dbReference type="PANTHER" id="PTHR12428:SF65">
    <property type="entry name" value="CYTOCHROME C OXIDASE ASSEMBLY PROTEIN COX18, MITOCHONDRIAL"/>
    <property type="match status" value="1"/>
</dbReference>
<dbReference type="NCBIfam" id="NF002356">
    <property type="entry name" value="PRK01318.2-3"/>
    <property type="match status" value="1"/>
</dbReference>
<evidence type="ECO:0000259" key="15">
    <source>
        <dbReference type="Pfam" id="PF02096"/>
    </source>
</evidence>
<comment type="caution">
    <text evidence="17">The sequence shown here is derived from an EMBL/GenBank/DDBJ whole genome shotgun (WGS) entry which is preliminary data.</text>
</comment>
<evidence type="ECO:0000256" key="12">
    <source>
        <dbReference type="ARBA" id="ARBA00033342"/>
    </source>
</evidence>
<dbReference type="Pfam" id="PF14849">
    <property type="entry name" value="YidC_periplas"/>
    <property type="match status" value="1"/>
</dbReference>
<keyword evidence="6 13" id="KW-0812">Transmembrane</keyword>
<organism evidence="17 18">
    <name type="scientific">Candidatus Amulumruptor caecigallinarius</name>
    <dbReference type="NCBI Taxonomy" id="2109911"/>
    <lineage>
        <taxon>Bacteria</taxon>
        <taxon>Pseudomonadati</taxon>
        <taxon>Bacteroidota</taxon>
        <taxon>Bacteroidia</taxon>
        <taxon>Bacteroidales</taxon>
        <taxon>Muribaculaceae</taxon>
        <taxon>Candidatus Amulumruptor</taxon>
    </lineage>
</organism>
<accession>A0A921E7Y3</accession>
<evidence type="ECO:0000256" key="11">
    <source>
        <dbReference type="ARBA" id="ARBA00033245"/>
    </source>
</evidence>
<keyword evidence="7 13" id="KW-0653">Protein transport</keyword>
<feature type="transmembrane region" description="Helical" evidence="13">
    <location>
        <begin position="607"/>
        <end position="624"/>
    </location>
</feature>
<evidence type="ECO:0000256" key="5">
    <source>
        <dbReference type="ARBA" id="ARBA00022475"/>
    </source>
</evidence>
<dbReference type="InterPro" id="IPR028053">
    <property type="entry name" value="Membr_insert_YidC_N"/>
</dbReference>
<keyword evidence="8 13" id="KW-1133">Transmembrane helix</keyword>
<feature type="domain" description="Membrane insertase YidC N-terminal" evidence="16">
    <location>
        <begin position="162"/>
        <end position="430"/>
    </location>
</feature>
<dbReference type="HAMAP" id="MF_01810">
    <property type="entry name" value="YidC_type1"/>
    <property type="match status" value="1"/>
</dbReference>
<dbReference type="Pfam" id="PF02096">
    <property type="entry name" value="60KD_IMP"/>
    <property type="match status" value="1"/>
</dbReference>